<evidence type="ECO:0000256" key="1">
    <source>
        <dbReference type="SAM" id="SignalP"/>
    </source>
</evidence>
<organism evidence="2 3">
    <name type="scientific">Putridiphycobacter roseus</name>
    <dbReference type="NCBI Taxonomy" id="2219161"/>
    <lineage>
        <taxon>Bacteria</taxon>
        <taxon>Pseudomonadati</taxon>
        <taxon>Bacteroidota</taxon>
        <taxon>Flavobacteriia</taxon>
        <taxon>Flavobacteriales</taxon>
        <taxon>Crocinitomicaceae</taxon>
        <taxon>Putridiphycobacter</taxon>
    </lineage>
</organism>
<protein>
    <recommendedName>
        <fullName evidence="4">Lipocalin-like domain-containing protein</fullName>
    </recommendedName>
</protein>
<feature type="chain" id="PRO_5015975004" description="Lipocalin-like domain-containing protein" evidence="1">
    <location>
        <begin position="21"/>
        <end position="146"/>
    </location>
</feature>
<evidence type="ECO:0000313" key="2">
    <source>
        <dbReference type="EMBL" id="PZE17800.1"/>
    </source>
</evidence>
<dbReference type="RefSeq" id="WP_111061951.1">
    <property type="nucleotide sequence ID" value="NZ_JBHUCU010000002.1"/>
</dbReference>
<feature type="signal peptide" evidence="1">
    <location>
        <begin position="1"/>
        <end position="20"/>
    </location>
</feature>
<comment type="caution">
    <text evidence="2">The sequence shown here is derived from an EMBL/GenBank/DDBJ whole genome shotgun (WGS) entry which is preliminary data.</text>
</comment>
<evidence type="ECO:0000313" key="3">
    <source>
        <dbReference type="Proteomes" id="UP000249248"/>
    </source>
</evidence>
<sequence length="146" mass="16787">MWFKLIIPFTLLALCLVSSCQKNKSENVQKQIKSNLLDGIWKISKYNDDGKNKTEDFADYDFTFLENGTVHAATTDHHYLGDWMVAIDAEAENSDDPTFNIHFADTTDLYVLDEDWYLLSQTGIKMEWMVIISKSGDTDFLTISKK</sequence>
<keyword evidence="1" id="KW-0732">Signal</keyword>
<accession>A0A2W1N2P1</accession>
<dbReference type="OrthoDB" id="826659at2"/>
<dbReference type="EMBL" id="QKSB01000002">
    <property type="protein sequence ID" value="PZE17800.1"/>
    <property type="molecule type" value="Genomic_DNA"/>
</dbReference>
<reference evidence="2 3" key="1">
    <citation type="submission" date="2018-06" db="EMBL/GenBank/DDBJ databases">
        <title>The draft genome sequence of Crocinitomix sp. SM1701.</title>
        <authorList>
            <person name="Zhang X."/>
        </authorList>
    </citation>
    <scope>NUCLEOTIDE SEQUENCE [LARGE SCALE GENOMIC DNA]</scope>
    <source>
        <strain evidence="2 3">SM1701</strain>
    </source>
</reference>
<name>A0A2W1N2P1_9FLAO</name>
<dbReference type="PROSITE" id="PS51257">
    <property type="entry name" value="PROKAR_LIPOPROTEIN"/>
    <property type="match status" value="1"/>
</dbReference>
<keyword evidence="3" id="KW-1185">Reference proteome</keyword>
<evidence type="ECO:0008006" key="4">
    <source>
        <dbReference type="Google" id="ProtNLM"/>
    </source>
</evidence>
<proteinExistence type="predicted"/>
<gene>
    <name evidence="2" type="ORF">DNU06_04050</name>
</gene>
<dbReference type="AlphaFoldDB" id="A0A2W1N2P1"/>
<dbReference type="Proteomes" id="UP000249248">
    <property type="component" value="Unassembled WGS sequence"/>
</dbReference>